<dbReference type="RefSeq" id="WP_207107076.1">
    <property type="nucleotide sequence ID" value="NZ_JAFLVR010000007.1"/>
</dbReference>
<dbReference type="SMART" id="SM00829">
    <property type="entry name" value="PKS_ER"/>
    <property type="match status" value="1"/>
</dbReference>
<dbReference type="InterPro" id="IPR002328">
    <property type="entry name" value="ADH_Zn_CS"/>
</dbReference>
<dbReference type="SUPFAM" id="SSF50129">
    <property type="entry name" value="GroES-like"/>
    <property type="match status" value="1"/>
</dbReference>
<dbReference type="InterPro" id="IPR013149">
    <property type="entry name" value="ADH-like_C"/>
</dbReference>
<evidence type="ECO:0000256" key="3">
    <source>
        <dbReference type="ARBA" id="ARBA00023002"/>
    </source>
</evidence>
<comment type="caution">
    <text evidence="6">The sequence shown here is derived from an EMBL/GenBank/DDBJ whole genome shotgun (WGS) entry which is preliminary data.</text>
</comment>
<dbReference type="InterPro" id="IPR020843">
    <property type="entry name" value="ER"/>
</dbReference>
<comment type="cofactor">
    <cofactor evidence="4">
        <name>Zn(2+)</name>
        <dbReference type="ChEBI" id="CHEBI:29105"/>
    </cofactor>
</comment>
<evidence type="ECO:0000259" key="5">
    <source>
        <dbReference type="SMART" id="SM00829"/>
    </source>
</evidence>
<dbReference type="PROSITE" id="PS00059">
    <property type="entry name" value="ADH_ZINC"/>
    <property type="match status" value="1"/>
</dbReference>
<dbReference type="Proteomes" id="UP000664495">
    <property type="component" value="Unassembled WGS sequence"/>
</dbReference>
<reference evidence="6 7" key="1">
    <citation type="submission" date="2021-03" db="EMBL/GenBank/DDBJ databases">
        <title>Enterococcal diversity collection.</title>
        <authorList>
            <person name="Gilmore M.S."/>
            <person name="Schwartzman J."/>
            <person name="Van Tyne D."/>
            <person name="Martin M."/>
            <person name="Earl A.M."/>
            <person name="Manson A.L."/>
            <person name="Straub T."/>
            <person name="Salamzade R."/>
            <person name="Saavedra J."/>
            <person name="Lebreton F."/>
            <person name="Prichula J."/>
            <person name="Schaufler K."/>
            <person name="Gaca A."/>
            <person name="Sgardioli B."/>
            <person name="Wagenaar J."/>
            <person name="Strong T."/>
        </authorList>
    </citation>
    <scope>NUCLEOTIDE SEQUENCE [LARGE SCALE GENOMIC DNA]</scope>
    <source>
        <strain evidence="6 7">MJM16</strain>
    </source>
</reference>
<protein>
    <submittedName>
        <fullName evidence="6">Alcohol dehydrogenase catalytic domain-containing protein</fullName>
    </submittedName>
</protein>
<evidence type="ECO:0000313" key="6">
    <source>
        <dbReference type="EMBL" id="MBO0451258.1"/>
    </source>
</evidence>
<gene>
    <name evidence="6" type="ORF">JZO85_03205</name>
</gene>
<dbReference type="InterPro" id="IPR036291">
    <property type="entry name" value="NAD(P)-bd_dom_sf"/>
</dbReference>
<evidence type="ECO:0000256" key="2">
    <source>
        <dbReference type="ARBA" id="ARBA00022833"/>
    </source>
</evidence>
<sequence length="348" mass="38428">MKAIVETGVKQLEIQELPMPVIEKDEVLMKVRANGLCTNDLRDYLGDMKYTYPRIGGHEFSGEVVEIGSEVNPEHFAVGDHVVKYIIPACGECHYCKTGRENLCIEVAKSTTFQNPEGISGFLGMSQYIAVKSRELYKYPKEVPFTHSAFTEPLACVVNSVERAQLMFGQDVVIIGGGVMGLFHVILAKLSGTRVILSEPNPERRKLAEELGADVTFDPTKVDAVAFVKEQTEGRGAEVVFNTTALPQIAKQAMDFTATGGQTFMFSSLHPNDPVPTDMGSVHSYEKLITGTVSPKIPTFYRSVQLIAKKIVDVTPLLAKTFDYTEAVEAFEYALRPDTLKTIITFDE</sequence>
<dbReference type="PANTHER" id="PTHR43401:SF2">
    <property type="entry name" value="L-THREONINE 3-DEHYDROGENASE"/>
    <property type="match status" value="1"/>
</dbReference>
<dbReference type="PANTHER" id="PTHR43401">
    <property type="entry name" value="L-THREONINE 3-DEHYDROGENASE"/>
    <property type="match status" value="1"/>
</dbReference>
<evidence type="ECO:0000313" key="7">
    <source>
        <dbReference type="Proteomes" id="UP000664495"/>
    </source>
</evidence>
<organism evidence="6 7">
    <name type="scientific">Candidatus Enterococcus murrayae</name>
    <dbReference type="NCBI Taxonomy" id="2815321"/>
    <lineage>
        <taxon>Bacteria</taxon>
        <taxon>Bacillati</taxon>
        <taxon>Bacillota</taxon>
        <taxon>Bacilli</taxon>
        <taxon>Lactobacillales</taxon>
        <taxon>Enterococcaceae</taxon>
        <taxon>Enterococcus</taxon>
    </lineage>
</organism>
<comment type="similarity">
    <text evidence="4">Belongs to the zinc-containing alcohol dehydrogenase family.</text>
</comment>
<dbReference type="Pfam" id="PF08240">
    <property type="entry name" value="ADH_N"/>
    <property type="match status" value="1"/>
</dbReference>
<feature type="domain" description="Enoyl reductase (ER)" evidence="5">
    <location>
        <begin position="8"/>
        <end position="344"/>
    </location>
</feature>
<dbReference type="InterPro" id="IPR013154">
    <property type="entry name" value="ADH-like_N"/>
</dbReference>
<keyword evidence="7" id="KW-1185">Reference proteome</keyword>
<keyword evidence="2 4" id="KW-0862">Zinc</keyword>
<name>A0ABS3HCT1_9ENTE</name>
<evidence type="ECO:0000256" key="4">
    <source>
        <dbReference type="RuleBase" id="RU361277"/>
    </source>
</evidence>
<keyword evidence="3" id="KW-0560">Oxidoreductase</keyword>
<dbReference type="SUPFAM" id="SSF51735">
    <property type="entry name" value="NAD(P)-binding Rossmann-fold domains"/>
    <property type="match status" value="1"/>
</dbReference>
<accession>A0ABS3HCT1</accession>
<keyword evidence="1 4" id="KW-0479">Metal-binding</keyword>
<dbReference type="Gene3D" id="3.90.180.10">
    <property type="entry name" value="Medium-chain alcohol dehydrogenases, catalytic domain"/>
    <property type="match status" value="1"/>
</dbReference>
<dbReference type="Pfam" id="PF00107">
    <property type="entry name" value="ADH_zinc_N"/>
    <property type="match status" value="1"/>
</dbReference>
<evidence type="ECO:0000256" key="1">
    <source>
        <dbReference type="ARBA" id="ARBA00022723"/>
    </source>
</evidence>
<dbReference type="EMBL" id="JAFLVR010000007">
    <property type="protein sequence ID" value="MBO0451258.1"/>
    <property type="molecule type" value="Genomic_DNA"/>
</dbReference>
<dbReference type="InterPro" id="IPR050129">
    <property type="entry name" value="Zn_alcohol_dh"/>
</dbReference>
<dbReference type="InterPro" id="IPR011032">
    <property type="entry name" value="GroES-like_sf"/>
</dbReference>
<proteinExistence type="inferred from homology"/>
<dbReference type="Gene3D" id="3.40.50.720">
    <property type="entry name" value="NAD(P)-binding Rossmann-like Domain"/>
    <property type="match status" value="1"/>
</dbReference>